<proteinExistence type="predicted"/>
<protein>
    <submittedName>
        <fullName evidence="1">Uncharacterized protein</fullName>
    </submittedName>
</protein>
<keyword evidence="2" id="KW-1185">Reference proteome</keyword>
<reference evidence="1" key="1">
    <citation type="journal article" date="2019" name="bioRxiv">
        <title>The Genome of the Zebra Mussel, Dreissena polymorpha: A Resource for Invasive Species Research.</title>
        <authorList>
            <person name="McCartney M.A."/>
            <person name="Auch B."/>
            <person name="Kono T."/>
            <person name="Mallez S."/>
            <person name="Zhang Y."/>
            <person name="Obille A."/>
            <person name="Becker A."/>
            <person name="Abrahante J.E."/>
            <person name="Garbe J."/>
            <person name="Badalamenti J.P."/>
            <person name="Herman A."/>
            <person name="Mangelson H."/>
            <person name="Liachko I."/>
            <person name="Sullivan S."/>
            <person name="Sone E.D."/>
            <person name="Koren S."/>
            <person name="Silverstein K.A.T."/>
            <person name="Beckman K.B."/>
            <person name="Gohl D.M."/>
        </authorList>
    </citation>
    <scope>NUCLEOTIDE SEQUENCE</scope>
    <source>
        <strain evidence="1">Duluth1</strain>
        <tissue evidence="1">Whole animal</tissue>
    </source>
</reference>
<name>A0A9D4J4W4_DREPO</name>
<dbReference type="AlphaFoldDB" id="A0A9D4J4W4"/>
<dbReference type="EMBL" id="JAIWYP010000007">
    <property type="protein sequence ID" value="KAH3795798.1"/>
    <property type="molecule type" value="Genomic_DNA"/>
</dbReference>
<evidence type="ECO:0000313" key="1">
    <source>
        <dbReference type="EMBL" id="KAH3795798.1"/>
    </source>
</evidence>
<dbReference type="Proteomes" id="UP000828390">
    <property type="component" value="Unassembled WGS sequence"/>
</dbReference>
<accession>A0A9D4J4W4</accession>
<evidence type="ECO:0000313" key="2">
    <source>
        <dbReference type="Proteomes" id="UP000828390"/>
    </source>
</evidence>
<reference evidence="1" key="2">
    <citation type="submission" date="2020-11" db="EMBL/GenBank/DDBJ databases">
        <authorList>
            <person name="McCartney M.A."/>
            <person name="Auch B."/>
            <person name="Kono T."/>
            <person name="Mallez S."/>
            <person name="Becker A."/>
            <person name="Gohl D.M."/>
            <person name="Silverstein K.A.T."/>
            <person name="Koren S."/>
            <person name="Bechman K.B."/>
            <person name="Herman A."/>
            <person name="Abrahante J.E."/>
            <person name="Garbe J."/>
        </authorList>
    </citation>
    <scope>NUCLEOTIDE SEQUENCE</scope>
    <source>
        <strain evidence="1">Duluth1</strain>
        <tissue evidence="1">Whole animal</tissue>
    </source>
</reference>
<comment type="caution">
    <text evidence="1">The sequence shown here is derived from an EMBL/GenBank/DDBJ whole genome shotgun (WGS) entry which is preliminary data.</text>
</comment>
<gene>
    <name evidence="1" type="ORF">DPMN_149359</name>
</gene>
<sequence length="90" mass="10340">MLAKRPPFSFSTELSLANFKQSKPSPSKAMSLPTLERTVIERHGPPKKADSTLLPNIYDSHNMTSDELEELKDPDPLQRQMTFMDMKYQK</sequence>
<organism evidence="1 2">
    <name type="scientific">Dreissena polymorpha</name>
    <name type="common">Zebra mussel</name>
    <name type="synonym">Mytilus polymorpha</name>
    <dbReference type="NCBI Taxonomy" id="45954"/>
    <lineage>
        <taxon>Eukaryota</taxon>
        <taxon>Metazoa</taxon>
        <taxon>Spiralia</taxon>
        <taxon>Lophotrochozoa</taxon>
        <taxon>Mollusca</taxon>
        <taxon>Bivalvia</taxon>
        <taxon>Autobranchia</taxon>
        <taxon>Heteroconchia</taxon>
        <taxon>Euheterodonta</taxon>
        <taxon>Imparidentia</taxon>
        <taxon>Neoheterodontei</taxon>
        <taxon>Myida</taxon>
        <taxon>Dreissenoidea</taxon>
        <taxon>Dreissenidae</taxon>
        <taxon>Dreissena</taxon>
    </lineage>
</organism>